<evidence type="ECO:0000256" key="1">
    <source>
        <dbReference type="ARBA" id="ARBA00023015"/>
    </source>
</evidence>
<keyword evidence="1" id="KW-0805">Transcription regulation</keyword>
<dbReference type="Gene3D" id="1.10.565.10">
    <property type="entry name" value="Retinoid X Receptor"/>
    <property type="match status" value="1"/>
</dbReference>
<name>A0A7R9QS11_9ACAR</name>
<evidence type="ECO:0000256" key="2">
    <source>
        <dbReference type="ARBA" id="ARBA00023163"/>
    </source>
</evidence>
<dbReference type="OrthoDB" id="6352325at2759"/>
<accession>A0A7R9QS11</accession>
<organism evidence="4">
    <name type="scientific">Oppiella nova</name>
    <dbReference type="NCBI Taxonomy" id="334625"/>
    <lineage>
        <taxon>Eukaryota</taxon>
        <taxon>Metazoa</taxon>
        <taxon>Ecdysozoa</taxon>
        <taxon>Arthropoda</taxon>
        <taxon>Chelicerata</taxon>
        <taxon>Arachnida</taxon>
        <taxon>Acari</taxon>
        <taxon>Acariformes</taxon>
        <taxon>Sarcoptiformes</taxon>
        <taxon>Oribatida</taxon>
        <taxon>Brachypylina</taxon>
        <taxon>Oppioidea</taxon>
        <taxon>Oppiidae</taxon>
        <taxon>Oppiella</taxon>
    </lineage>
</organism>
<reference evidence="4" key="1">
    <citation type="submission" date="2020-11" db="EMBL/GenBank/DDBJ databases">
        <authorList>
            <person name="Tran Van P."/>
        </authorList>
    </citation>
    <scope>NUCLEOTIDE SEQUENCE</scope>
</reference>
<keyword evidence="2" id="KW-0804">Transcription</keyword>
<evidence type="ECO:0000313" key="5">
    <source>
        <dbReference type="Proteomes" id="UP000728032"/>
    </source>
</evidence>
<dbReference type="SUPFAM" id="SSF48508">
    <property type="entry name" value="Nuclear receptor ligand-binding domain"/>
    <property type="match status" value="1"/>
</dbReference>
<gene>
    <name evidence="4" type="ORF">ONB1V03_LOCUS11267</name>
</gene>
<sequence length="115" mass="14290">MRLQIFSHRKEYYPRMKAFIDTLDAEWDRDQVVLDLLTAIVFFNPNRPKLNYREIVKLQQYIYMYLLQRYLLLKHQSESEAQQKFCKFMDNLNELEALGDIKRKEKFWCHYLRFV</sequence>
<dbReference type="AlphaFoldDB" id="A0A7R9QS11"/>
<evidence type="ECO:0000313" key="4">
    <source>
        <dbReference type="EMBL" id="CAD7654620.1"/>
    </source>
</evidence>
<dbReference type="Proteomes" id="UP000728032">
    <property type="component" value="Unassembled WGS sequence"/>
</dbReference>
<evidence type="ECO:0000256" key="3">
    <source>
        <dbReference type="ARBA" id="ARBA00023170"/>
    </source>
</evidence>
<keyword evidence="5" id="KW-1185">Reference proteome</keyword>
<dbReference type="EMBL" id="OC923082">
    <property type="protein sequence ID" value="CAD7654620.1"/>
    <property type="molecule type" value="Genomic_DNA"/>
</dbReference>
<proteinExistence type="predicted"/>
<protein>
    <submittedName>
        <fullName evidence="4">Uncharacterized protein</fullName>
    </submittedName>
</protein>
<dbReference type="InterPro" id="IPR035500">
    <property type="entry name" value="NHR-like_dom_sf"/>
</dbReference>
<dbReference type="EMBL" id="CAJPVJ010008257">
    <property type="protein sequence ID" value="CAG2171807.1"/>
    <property type="molecule type" value="Genomic_DNA"/>
</dbReference>
<keyword evidence="3" id="KW-0675">Receptor</keyword>